<protein>
    <submittedName>
        <fullName evidence="2">Putative membrane protein</fullName>
    </submittedName>
</protein>
<keyword evidence="3" id="KW-1185">Reference proteome</keyword>
<dbReference type="eggNOG" id="ENOG502Z7W1">
    <property type="taxonomic scope" value="Bacteria"/>
</dbReference>
<comment type="caution">
    <text evidence="2">The sequence shown here is derived from an EMBL/GenBank/DDBJ whole genome shotgun (WGS) entry which is preliminary data.</text>
</comment>
<dbReference type="STRING" id="1150600.ADIARSV_0761"/>
<keyword evidence="1" id="KW-0812">Transmembrane</keyword>
<dbReference type="Proteomes" id="UP000014174">
    <property type="component" value="Unassembled WGS sequence"/>
</dbReference>
<dbReference type="OrthoDB" id="980086at2"/>
<proteinExistence type="predicted"/>
<dbReference type="RefSeq" id="WP_016194007.1">
    <property type="nucleotide sequence ID" value="NZ_AQPN01000024.1"/>
</dbReference>
<feature type="transmembrane region" description="Helical" evidence="1">
    <location>
        <begin position="34"/>
        <end position="56"/>
    </location>
</feature>
<dbReference type="AlphaFoldDB" id="R9GWD0"/>
<evidence type="ECO:0000313" key="3">
    <source>
        <dbReference type="Proteomes" id="UP000014174"/>
    </source>
</evidence>
<reference evidence="2 3" key="1">
    <citation type="journal article" date="2013" name="Genome Announc.">
        <title>Draft Genome Sequence of Arcticibacter svalbardensis Strain MN12-7T, a Member of the Family Sphingobacteriaceae Isolated from an Arctic Soil Sample.</title>
        <authorList>
            <person name="Shivaji S."/>
            <person name="Ara S."/>
            <person name="Prasad S."/>
            <person name="Manasa B.P."/>
            <person name="Begum Z."/>
            <person name="Singh A."/>
            <person name="Kumar Pinnaka A."/>
        </authorList>
    </citation>
    <scope>NUCLEOTIDE SEQUENCE [LARGE SCALE GENOMIC DNA]</scope>
    <source>
        <strain evidence="2 3">MN12-7</strain>
    </source>
</reference>
<evidence type="ECO:0000256" key="1">
    <source>
        <dbReference type="SAM" id="Phobius"/>
    </source>
</evidence>
<evidence type="ECO:0000313" key="2">
    <source>
        <dbReference type="EMBL" id="EOR96117.1"/>
    </source>
</evidence>
<name>R9GWD0_9SPHI</name>
<organism evidence="2 3">
    <name type="scientific">Arcticibacter svalbardensis MN12-7</name>
    <dbReference type="NCBI Taxonomy" id="1150600"/>
    <lineage>
        <taxon>Bacteria</taxon>
        <taxon>Pseudomonadati</taxon>
        <taxon>Bacteroidota</taxon>
        <taxon>Sphingobacteriia</taxon>
        <taxon>Sphingobacteriales</taxon>
        <taxon>Sphingobacteriaceae</taxon>
        <taxon>Arcticibacter</taxon>
    </lineage>
</organism>
<accession>R9GWD0</accession>
<keyword evidence="1" id="KW-1133">Transmembrane helix</keyword>
<gene>
    <name evidence="2" type="ORF">ADIARSV_0761</name>
</gene>
<feature type="transmembrane region" description="Helical" evidence="1">
    <location>
        <begin position="6"/>
        <end position="22"/>
    </location>
</feature>
<keyword evidence="1" id="KW-0472">Membrane</keyword>
<sequence>MESNYAYAAIAICLILVVFLIVKENQRKNKARLIWRIMASIVAVSCFALMIVPLHYSMRAKNRTNEMTLLTSGTSPDSIARLKGIRLYTMDSLLKADNGSQVETIADLAYFLKSHPDIKTIHVYGYGLTEPQLKDLKAYQLDFHPSPLPEGFLSCTWNSQVSTTSALIVQGTYNNKSDKAVRLLLSGFGSDLDSTVVKAHKKAQFSLRNQPKQAGKAVYQLVASQEQDTISKEPVPFEVIEVPRMKVMMLASYPDFEYKFLKNWLYENQYPLIFRSRISKDKYNTEYLNAGTVNLSQLSKALLKKIDVLIIDEEELTYLSASEMRNLNQSVESGMGLLVRKTDLDVKTALGKRFLFYSSQSREDKETIVRLINQEKFAALPLKQDIYLKSKPNDQPLAIDAGGKIVVNSHILGQGKIVMSVVPATYQWILSGKQSNYATFWSALLTKAARNTSKPNSWQMIPSFPVAGSKTQLFVTQNNPDKIPNLLITANETSLNNPASYVNKLSPRQNLELPFQWDATFWPEKNGWNTLSINREINSFFVYKSDNWRQLKNYNTLISTKNYNKRSGLNNKITTKTSYDTKIISKWWFYIGFLISAGFLWYESRVLSKNN</sequence>
<dbReference type="EMBL" id="AQPN01000024">
    <property type="protein sequence ID" value="EOR96117.1"/>
    <property type="molecule type" value="Genomic_DNA"/>
</dbReference>